<dbReference type="GO" id="GO:0005975">
    <property type="term" value="P:carbohydrate metabolic process"/>
    <property type="evidence" value="ECO:0007669"/>
    <property type="project" value="InterPro"/>
</dbReference>
<dbReference type="Pfam" id="PF02884">
    <property type="entry name" value="Lyase_8_C"/>
    <property type="match status" value="1"/>
</dbReference>
<accession>C9XXN5</accession>
<dbReference type="Pfam" id="PF02278">
    <property type="entry name" value="Lyase_8"/>
    <property type="match status" value="1"/>
</dbReference>
<dbReference type="SUPFAM" id="SSF49863">
    <property type="entry name" value="Hyaluronate lyase-like, C-terminal domain"/>
    <property type="match status" value="1"/>
</dbReference>
<dbReference type="InterPro" id="IPR011013">
    <property type="entry name" value="Gal_mutarotase_sf_dom"/>
</dbReference>
<feature type="active site" evidence="4">
    <location>
        <position position="235"/>
    </location>
</feature>
<dbReference type="InterPro" id="IPR038970">
    <property type="entry name" value="Lyase_8"/>
</dbReference>
<dbReference type="InterPro" id="IPR003159">
    <property type="entry name" value="Lyase_8_central_dom"/>
</dbReference>
<dbReference type="InterPro" id="IPR004103">
    <property type="entry name" value="Lyase_8_C"/>
</dbReference>
<protein>
    <recommendedName>
        <fullName evidence="10">Hyaluronate lyase</fullName>
    </recommendedName>
</protein>
<gene>
    <name evidence="8" type="ordered locus">Ctu_30970</name>
</gene>
<dbReference type="PATRIC" id="fig|693216.3.peg.2929"/>
<keyword evidence="3 8" id="KW-0456">Lyase</keyword>
<keyword evidence="8" id="KW-0808">Transferase</keyword>
<evidence type="ECO:0000313" key="8">
    <source>
        <dbReference type="EMBL" id="CBA32803.1"/>
    </source>
</evidence>
<evidence type="ECO:0000313" key="9">
    <source>
        <dbReference type="Proteomes" id="UP000002069"/>
    </source>
</evidence>
<organism evidence="8 9">
    <name type="scientific">Cronobacter turicensis (strain DSM 18703 / CCUG 55852 / LMG 23827 / z3032)</name>
    <dbReference type="NCBI Taxonomy" id="693216"/>
    <lineage>
        <taxon>Bacteria</taxon>
        <taxon>Pseudomonadati</taxon>
        <taxon>Pseudomonadota</taxon>
        <taxon>Gammaproteobacteria</taxon>
        <taxon>Enterobacterales</taxon>
        <taxon>Enterobacteriaceae</taxon>
        <taxon>Cronobacter</taxon>
    </lineage>
</organism>
<dbReference type="EMBL" id="FN543093">
    <property type="protein sequence ID" value="CBA32803.1"/>
    <property type="molecule type" value="Genomic_DNA"/>
</dbReference>
<dbReference type="InterPro" id="IPR012970">
    <property type="entry name" value="Lyase_8_alpha_N"/>
</dbReference>
<feature type="domain" description="Polysaccharide lyase 8 N-terminal alpha-helical" evidence="7">
    <location>
        <begin position="14"/>
        <end position="338"/>
    </location>
</feature>
<dbReference type="InterPro" id="IPR008929">
    <property type="entry name" value="Chondroitin_lyas"/>
</dbReference>
<dbReference type="GO" id="GO:0016837">
    <property type="term" value="F:carbon-oxygen lyase activity, acting on polysaccharides"/>
    <property type="evidence" value="ECO:0007669"/>
    <property type="project" value="UniProtKB-ARBA"/>
</dbReference>
<reference evidence="8 9" key="1">
    <citation type="journal article" date="2010" name="J. Bacteriol.">
        <title>Complete Genome Sequence of Cronobacter turicensis LMG 23827, a foodborne pathogen causing deaths in neonates.</title>
        <authorList>
            <person name="Stephan R."/>
            <person name="Lehner A."/>
            <person name="Tischler P."/>
            <person name="Rattei T."/>
        </authorList>
    </citation>
    <scope>NUCLEOTIDE SEQUENCE [LARGE SCALE GENOMIC DNA]</scope>
    <source>
        <strain evidence="9">DSM 18703 / CCUG 55852 / LMG 23827 / z3032</strain>
    </source>
</reference>
<feature type="domain" description="Polysaccharide lyase family 8 central" evidence="5">
    <location>
        <begin position="383"/>
        <end position="643"/>
    </location>
</feature>
<keyword evidence="8" id="KW-0012">Acyltransferase</keyword>
<dbReference type="GO" id="GO:0016746">
    <property type="term" value="F:acyltransferase activity"/>
    <property type="evidence" value="ECO:0007669"/>
    <property type="project" value="UniProtKB-KW"/>
</dbReference>
<dbReference type="PANTHER" id="PTHR38481">
    <property type="entry name" value="HYALURONATE LYASE"/>
    <property type="match status" value="1"/>
</dbReference>
<feature type="domain" description="Polysaccharide lyase family 8 C-terminal" evidence="6">
    <location>
        <begin position="658"/>
        <end position="722"/>
    </location>
</feature>
<dbReference type="GO" id="GO:0005576">
    <property type="term" value="C:extracellular region"/>
    <property type="evidence" value="ECO:0007669"/>
    <property type="project" value="InterPro"/>
</dbReference>
<dbReference type="Proteomes" id="UP000002069">
    <property type="component" value="Chromosome"/>
</dbReference>
<evidence type="ECO:0000259" key="5">
    <source>
        <dbReference type="Pfam" id="PF02278"/>
    </source>
</evidence>
<dbReference type="KEGG" id="ctu:CTU_30970"/>
<evidence type="ECO:0000256" key="2">
    <source>
        <dbReference type="ARBA" id="ARBA00022729"/>
    </source>
</evidence>
<dbReference type="Gene3D" id="2.60.220.10">
    <property type="entry name" value="Polysaccharide lyase family 8-like, C-terminal"/>
    <property type="match status" value="1"/>
</dbReference>
<dbReference type="CDD" id="cd01083">
    <property type="entry name" value="GAG_Lyase"/>
    <property type="match status" value="1"/>
</dbReference>
<dbReference type="PANTHER" id="PTHR38481:SF1">
    <property type="entry name" value="HYALURONATE LYASE"/>
    <property type="match status" value="1"/>
</dbReference>
<evidence type="ECO:0008006" key="10">
    <source>
        <dbReference type="Google" id="ProtNLM"/>
    </source>
</evidence>
<dbReference type="Gene3D" id="2.70.98.10">
    <property type="match status" value="1"/>
</dbReference>
<dbReference type="SUPFAM" id="SSF74650">
    <property type="entry name" value="Galactose mutarotase-like"/>
    <property type="match status" value="1"/>
</dbReference>
<dbReference type="InterPro" id="IPR011071">
    <property type="entry name" value="Lyase_8-like_C"/>
</dbReference>
<dbReference type="AlphaFoldDB" id="C9XXN5"/>
<dbReference type="Pfam" id="PF08124">
    <property type="entry name" value="Lyase_8_N"/>
    <property type="match status" value="1"/>
</dbReference>
<feature type="active site" evidence="4">
    <location>
        <position position="298"/>
    </location>
</feature>
<dbReference type="SUPFAM" id="SSF48230">
    <property type="entry name" value="Chondroitin AC/alginate lyase"/>
    <property type="match status" value="1"/>
</dbReference>
<keyword evidence="9" id="KW-1185">Reference proteome</keyword>
<evidence type="ECO:0000259" key="6">
    <source>
        <dbReference type="Pfam" id="PF02884"/>
    </source>
</evidence>
<proteinExistence type="inferred from homology"/>
<sequence length="770" mass="85019">MNMQNDFETSQVNWRTNLTGEPVSSDDTELMAQVSQMDAAVSNSSGTGIWDTMNIDSSVAWLWEDAKNWPSSSAAITLMWQNIRKMAIQEQTTASDFYLSAQLQTAIIYAVDWVNLHCYNTTIAQEYDNWWDWEIGSPEALNDVLCLSSAYLPSALNSACIAAINYFVPDPTVRKATGVVETGANLLDKCFIAMLSGVLSQDNTRVQQGLTDAGSVYEYVTDGDGYYHDGSFIQHANVPYTGGYGEVLLSRTCDIFILLTNTSWIGSLANVENIYTTIPETYAPTLYSDIDFDMTRGRGISRETSPAHSVARVLLYDIYFISGRHTSTDYQYTWATFVKSAISSDKFYEDYYRGLSLSQIQTLRALMNNPDIPVENDYRNENKMLAAMCQMIHQKGTFACGLSLFSHKITAFEYGNGENKQGWYTGTGMLYIYNANSTQFDKNYWPTVNMLRLPGTLTDGMSGVLSDWQLYPNADERNWCGGVSNGITGHASLIYNLEGVTGSSLSAVKSWFMLDDQIIALVAGISSSDSAPVESIIENRQLNDAETQTLQVNGITIPASTMQQFENATFATLTDEVNQAPLGYVFFAPVPLIAENVSRSGAWQWVNDGGSETLVIQQYATLSVPHGEYPTGQKIAYAILPNYSPEQTRSYQANPPVRIINNDERQQAIALTDNSVWGGNFYQPGSLEFVQANTSGSILIQQVGDDCIMAFSDPTRSLSEIQFILNALPVSSVVSKSPEIQIVFDEVAQTLSVTVDTSSMNGASGQLVMR</sequence>
<dbReference type="Gene3D" id="1.50.10.100">
    <property type="entry name" value="Chondroitin AC/alginate lyase"/>
    <property type="match status" value="1"/>
</dbReference>
<dbReference type="InterPro" id="IPR014718">
    <property type="entry name" value="GH-type_carb-bd"/>
</dbReference>
<dbReference type="GO" id="GO:0030246">
    <property type="term" value="F:carbohydrate binding"/>
    <property type="evidence" value="ECO:0007669"/>
    <property type="project" value="InterPro"/>
</dbReference>
<evidence type="ECO:0000256" key="3">
    <source>
        <dbReference type="ARBA" id="ARBA00023239"/>
    </source>
</evidence>
<name>C9XXN5_CROTZ</name>
<evidence type="ECO:0000259" key="7">
    <source>
        <dbReference type="Pfam" id="PF08124"/>
    </source>
</evidence>
<evidence type="ECO:0000256" key="1">
    <source>
        <dbReference type="ARBA" id="ARBA00006699"/>
    </source>
</evidence>
<feature type="active site" evidence="4">
    <location>
        <position position="244"/>
    </location>
</feature>
<dbReference type="HOGENOM" id="CLU_004172_4_1_6"/>
<keyword evidence="2" id="KW-0732">Signal</keyword>
<reference evidence="9" key="2">
    <citation type="journal article" date="2011" name="J. Bacteriol.">
        <title>Complete genome sequence of Cronobacter turicensis LMG 23827, a food-borne pathogen causing deaths in neonates.</title>
        <authorList>
            <person name="Stephan R."/>
            <person name="Lehner A."/>
            <person name="Tischler P."/>
            <person name="Rattei T."/>
        </authorList>
    </citation>
    <scope>NUCLEOTIDE SEQUENCE [LARGE SCALE GENOMIC DNA]</scope>
    <source>
        <strain evidence="9">DSM 18703 / CCUG 55852 / LMG 23827 / z3032</strain>
    </source>
</reference>
<comment type="similarity">
    <text evidence="1">Belongs to the polysaccharide lyase 8 family.</text>
</comment>
<evidence type="ECO:0000256" key="4">
    <source>
        <dbReference type="PIRSR" id="PIRSR638970-1"/>
    </source>
</evidence>